<protein>
    <submittedName>
        <fullName evidence="3">Dihydropteroate synthase</fullName>
    </submittedName>
</protein>
<feature type="domain" description="Pterin-binding" evidence="2">
    <location>
        <begin position="95"/>
        <end position="360"/>
    </location>
</feature>
<evidence type="ECO:0000313" key="4">
    <source>
        <dbReference type="Proteomes" id="UP000613160"/>
    </source>
</evidence>
<dbReference type="Pfam" id="PF20123">
    <property type="entry name" value="DUF6513"/>
    <property type="match status" value="1"/>
</dbReference>
<dbReference type="InterPro" id="IPR011005">
    <property type="entry name" value="Dihydropteroate_synth-like_sf"/>
</dbReference>
<dbReference type="RefSeq" id="WP_188854622.1">
    <property type="nucleotide sequence ID" value="NZ_BMJJ01000013.1"/>
</dbReference>
<dbReference type="Proteomes" id="UP000613160">
    <property type="component" value="Unassembled WGS sequence"/>
</dbReference>
<evidence type="ECO:0000259" key="2">
    <source>
        <dbReference type="PROSITE" id="PS50972"/>
    </source>
</evidence>
<reference evidence="3" key="1">
    <citation type="journal article" date="2014" name="Int. J. Syst. Evol. Microbiol.">
        <title>Complete genome sequence of Corynebacterium casei LMG S-19264T (=DSM 44701T), isolated from a smear-ripened cheese.</title>
        <authorList>
            <consortium name="US DOE Joint Genome Institute (JGI-PGF)"/>
            <person name="Walter F."/>
            <person name="Albersmeier A."/>
            <person name="Kalinowski J."/>
            <person name="Ruckert C."/>
        </authorList>
    </citation>
    <scope>NUCLEOTIDE SEQUENCE</scope>
    <source>
        <strain evidence="3">CGMCC 1.15493</strain>
    </source>
</reference>
<dbReference type="EMBL" id="BMJJ01000013">
    <property type="protein sequence ID" value="GGD36343.1"/>
    <property type="molecule type" value="Genomic_DNA"/>
</dbReference>
<organism evidence="3 4">
    <name type="scientific">Aureimonas glaciei</name>
    <dbReference type="NCBI Taxonomy" id="1776957"/>
    <lineage>
        <taxon>Bacteria</taxon>
        <taxon>Pseudomonadati</taxon>
        <taxon>Pseudomonadota</taxon>
        <taxon>Alphaproteobacteria</taxon>
        <taxon>Hyphomicrobiales</taxon>
        <taxon>Aurantimonadaceae</taxon>
        <taxon>Aureimonas</taxon>
    </lineage>
</organism>
<accession>A0A916Y9Y3</accession>
<reference evidence="3" key="2">
    <citation type="submission" date="2020-09" db="EMBL/GenBank/DDBJ databases">
        <authorList>
            <person name="Sun Q."/>
            <person name="Zhou Y."/>
        </authorList>
    </citation>
    <scope>NUCLEOTIDE SEQUENCE</scope>
    <source>
        <strain evidence="3">CGMCC 1.15493</strain>
    </source>
</reference>
<sequence>MPGEKLLFLTGHLARPRLEKLLTALGATDFDWAIHDIGVKVAALMTGEIIERRLPKPVAATRVIVPGRCRADLEHLSRQFGVLFQRGPDELVDLPAFLGRKGAPPDLSRHDMQIFAEIVDASAMSVAAIAQRALGMRAAGADVIDLGCLPDTPFPHLEETIQELQRQGLKVSVDSASRDELSRATRAGADFLLSLSDETLDIAELGSAVPILVPAIPHDLDSLGRAIDKARAMGIGFIADSILDPIHFGFTASLVRYQRLREKYPDIEILMGTGNLTELTDADTSGVTATLLGICSELAIRHLLIVHVSPHTQRTIEEHDAARRMMFAARADSALPRGYSSGLLQVHDVKPFASTPDELAAQAAEVRDRNFRIETAVDGVHVYNKDIHRVETDAFEFYPHLGVADDAAHAFYLGAELQKAEIAWRLGKRYAQDGRIDFGVATPPEPVDRTRLESAGHTLKPKTGAASPVKESDAIPEPVAAEDDRRG</sequence>
<name>A0A916Y9Y3_9HYPH</name>
<dbReference type="GO" id="GO:0042558">
    <property type="term" value="P:pteridine-containing compound metabolic process"/>
    <property type="evidence" value="ECO:0007669"/>
    <property type="project" value="InterPro"/>
</dbReference>
<dbReference type="InterPro" id="IPR000489">
    <property type="entry name" value="Pterin-binding_dom"/>
</dbReference>
<dbReference type="Gene3D" id="3.20.20.20">
    <property type="entry name" value="Dihydropteroate synthase-like"/>
    <property type="match status" value="1"/>
</dbReference>
<feature type="region of interest" description="Disordered" evidence="1">
    <location>
        <begin position="441"/>
        <end position="487"/>
    </location>
</feature>
<comment type="caution">
    <text evidence="3">The sequence shown here is derived from an EMBL/GenBank/DDBJ whole genome shotgun (WGS) entry which is preliminary data.</text>
</comment>
<dbReference type="AlphaFoldDB" id="A0A916Y9Y3"/>
<evidence type="ECO:0000256" key="1">
    <source>
        <dbReference type="SAM" id="MobiDB-lite"/>
    </source>
</evidence>
<dbReference type="PROSITE" id="PS50972">
    <property type="entry name" value="PTERIN_BINDING"/>
    <property type="match status" value="1"/>
</dbReference>
<keyword evidence="4" id="KW-1185">Reference proteome</keyword>
<gene>
    <name evidence="3" type="ORF">GCM10011335_44140</name>
</gene>
<evidence type="ECO:0000313" key="3">
    <source>
        <dbReference type="EMBL" id="GGD36343.1"/>
    </source>
</evidence>
<proteinExistence type="predicted"/>
<dbReference type="InterPro" id="IPR045406">
    <property type="entry name" value="DUF6513"/>
</dbReference>
<dbReference type="SUPFAM" id="SSF51717">
    <property type="entry name" value="Dihydropteroate synthetase-like"/>
    <property type="match status" value="1"/>
</dbReference>